<proteinExistence type="predicted"/>
<feature type="transmembrane region" description="Helical" evidence="1">
    <location>
        <begin position="71"/>
        <end position="91"/>
    </location>
</feature>
<gene>
    <name evidence="2" type="ORF">MZO42_11040</name>
</gene>
<evidence type="ECO:0000313" key="2">
    <source>
        <dbReference type="EMBL" id="MDT8759232.1"/>
    </source>
</evidence>
<feature type="transmembrane region" description="Helical" evidence="1">
    <location>
        <begin position="103"/>
        <end position="126"/>
    </location>
</feature>
<name>A0ABU3N443_9SPHN</name>
<keyword evidence="1" id="KW-1133">Transmembrane helix</keyword>
<organism evidence="2">
    <name type="scientific">Sphingomonas psychrotolerans</name>
    <dbReference type="NCBI Taxonomy" id="1327635"/>
    <lineage>
        <taxon>Bacteria</taxon>
        <taxon>Pseudomonadati</taxon>
        <taxon>Pseudomonadota</taxon>
        <taxon>Alphaproteobacteria</taxon>
        <taxon>Sphingomonadales</taxon>
        <taxon>Sphingomonadaceae</taxon>
        <taxon>Sphingomonas</taxon>
    </lineage>
</organism>
<sequence length="137" mass="14691">MTSPPARPPEPTLDAIDAGAALVEAKTRPDLNDLRESEELEAVRLRNRLARSQIKNVKADRRMRKTYAGRILLYLELYSGAVGIMVLGSGFRVAGFALPVEILATLVGSTAVAAIGLVGFIARGLFRTPPPDPGQLP</sequence>
<accession>A0ABU3N443</accession>
<keyword evidence="1" id="KW-0812">Transmembrane</keyword>
<evidence type="ECO:0000256" key="1">
    <source>
        <dbReference type="SAM" id="Phobius"/>
    </source>
</evidence>
<dbReference type="EMBL" id="JALMLT010000002">
    <property type="protein sequence ID" value="MDT8759232.1"/>
    <property type="molecule type" value="Genomic_DNA"/>
</dbReference>
<evidence type="ECO:0008006" key="3">
    <source>
        <dbReference type="Google" id="ProtNLM"/>
    </source>
</evidence>
<comment type="caution">
    <text evidence="2">The sequence shown here is derived from an EMBL/GenBank/DDBJ whole genome shotgun (WGS) entry which is preliminary data.</text>
</comment>
<keyword evidence="1" id="KW-0472">Membrane</keyword>
<reference evidence="2" key="1">
    <citation type="submission" date="2022-04" db="EMBL/GenBank/DDBJ databases">
        <title>Tomato heritable bacteria conferring resistance against bacterial wilt.</title>
        <authorList>
            <person name="Yin J."/>
        </authorList>
    </citation>
    <scope>NUCLEOTIDE SEQUENCE</scope>
    <source>
        <strain evidence="2">Cra20</strain>
    </source>
</reference>
<protein>
    <recommendedName>
        <fullName evidence="3">DUF2335 domain-containing protein</fullName>
    </recommendedName>
</protein>